<dbReference type="CDD" id="cd04842">
    <property type="entry name" value="Peptidases_S8_Kp43_protease"/>
    <property type="match status" value="1"/>
</dbReference>
<evidence type="ECO:0000256" key="4">
    <source>
        <dbReference type="ARBA" id="ARBA00022825"/>
    </source>
</evidence>
<dbReference type="SUPFAM" id="SSF49785">
    <property type="entry name" value="Galactose-binding domain-like"/>
    <property type="match status" value="1"/>
</dbReference>
<dbReference type="GO" id="GO:0004252">
    <property type="term" value="F:serine-type endopeptidase activity"/>
    <property type="evidence" value="ECO:0007669"/>
    <property type="project" value="UniProtKB-UniRule"/>
</dbReference>
<comment type="caution">
    <text evidence="8">The sequence shown here is derived from an EMBL/GenBank/DDBJ whole genome shotgun (WGS) entry which is preliminary data.</text>
</comment>
<protein>
    <recommendedName>
        <fullName evidence="7">Peptidase S8/S53 domain-containing protein</fullName>
    </recommendedName>
</protein>
<dbReference type="Gene3D" id="2.60.120.380">
    <property type="match status" value="1"/>
</dbReference>
<evidence type="ECO:0000256" key="6">
    <source>
        <dbReference type="SAM" id="SignalP"/>
    </source>
</evidence>
<keyword evidence="3 5" id="KW-0378">Hydrolase</keyword>
<feature type="domain" description="Peptidase S8/S53" evidence="7">
    <location>
        <begin position="245"/>
        <end position="495"/>
    </location>
</feature>
<evidence type="ECO:0000256" key="3">
    <source>
        <dbReference type="ARBA" id="ARBA00022801"/>
    </source>
</evidence>
<accession>A0A7V0Z4P9</accession>
<evidence type="ECO:0000256" key="5">
    <source>
        <dbReference type="PROSITE-ProRule" id="PRU01240"/>
    </source>
</evidence>
<dbReference type="PROSITE" id="PS51892">
    <property type="entry name" value="SUBTILASE"/>
    <property type="match status" value="1"/>
</dbReference>
<reference evidence="8" key="1">
    <citation type="journal article" date="2020" name="mSystems">
        <title>Genome- and Community-Level Interaction Insights into Carbon Utilization and Element Cycling Functions of Hydrothermarchaeota in Hydrothermal Sediment.</title>
        <authorList>
            <person name="Zhou Z."/>
            <person name="Liu Y."/>
            <person name="Xu W."/>
            <person name="Pan J."/>
            <person name="Luo Z.H."/>
            <person name="Li M."/>
        </authorList>
    </citation>
    <scope>NUCLEOTIDE SEQUENCE [LARGE SCALE GENOMIC DNA]</scope>
    <source>
        <strain evidence="8">SpSt-258</strain>
    </source>
</reference>
<dbReference type="InterPro" id="IPR036852">
    <property type="entry name" value="Peptidase_S8/S53_dom_sf"/>
</dbReference>
<evidence type="ECO:0000256" key="1">
    <source>
        <dbReference type="ARBA" id="ARBA00011073"/>
    </source>
</evidence>
<dbReference type="SUPFAM" id="SSF52743">
    <property type="entry name" value="Subtilisin-like"/>
    <property type="match status" value="1"/>
</dbReference>
<name>A0A7V0Z4P9_UNCW3</name>
<feature type="signal peptide" evidence="6">
    <location>
        <begin position="1"/>
        <end position="16"/>
    </location>
</feature>
<sequence length="796" mass="88495">MKVLLTLFFTCVIVFADNNPLAPAISGYYTPEPLGDGSIFSITDYSFDPLKEKPVIPKNLKIEGYPDGEGYYLVQLRGPIYKDMLTQIENTGAKVLGCHSRYIFVVQMNQATKTEVGNLPFVRYIDIYQPGYKLYRNLLEGSKTGKFLVYLFYTEKTQDVMNVLQSLGVNILSYSDTDEIKFFWVSCQRSQLVDIAHLKSVYWIEEWFPSEPENDQAQWVNQKGLPPTDTTRSIWRQNIFGVDQILGYTDTGLDVNHYAFRDPSIAITDTGEFPNHRKVVVFKKYPPASGVGDPDGHGTHVGGTIAGNDSAMGGTDPRDGHCKGARISHLCPIPASSYNFVTVFDVLTNTLRNPQLRARTISNSWWTGTMGSYSAKSMETDLFCWKNKDVVLIKSCGNQGQSSQYRITEPGNAKSILAVASVQNGSNATVLSTYSSRGPAPDGRIKPDCAAPGEGIYSAQRNTTNSYVSMSGTSMSAPSCNACVGMMREYLKKGWYPRGYRNPPDSMAYVSSSLLRAMVYVSTSPNIGSYIVPSEYIGWGRITVDSVLAFALPTPEKRELLLYDDTIGLSTGQFVEFTFTILDSTVPLRAVVAWTDTAAAAGATRALINNLNVRMVSPVSDSFKGNVYANGVSVRNPTAPYDSLNPYECFRINNPRIGLWRLRIMAANVVTARQPYAVVLTGNFLESPVGVLEEISDKTKPKVSQMRLMASNPVKIDKVRIKFFAPANEKHYSLKVYNAYGGLIKNLFKETKGTNEWQILTWDGRDDRNRAVCSGIYFINFDDGERLLTEKLILLK</sequence>
<dbReference type="InterPro" id="IPR015500">
    <property type="entry name" value="Peptidase_S8_subtilisin-rel"/>
</dbReference>
<dbReference type="PROSITE" id="PS00137">
    <property type="entry name" value="SUBTILASE_HIS"/>
    <property type="match status" value="1"/>
</dbReference>
<dbReference type="PRINTS" id="PR00723">
    <property type="entry name" value="SUBTILISIN"/>
</dbReference>
<evidence type="ECO:0000259" key="7">
    <source>
        <dbReference type="Pfam" id="PF00082"/>
    </source>
</evidence>
<dbReference type="Pfam" id="PF00082">
    <property type="entry name" value="Peptidase_S8"/>
    <property type="match status" value="1"/>
</dbReference>
<dbReference type="EMBL" id="DSKY01000010">
    <property type="protein sequence ID" value="HDY58611.1"/>
    <property type="molecule type" value="Genomic_DNA"/>
</dbReference>
<dbReference type="Gene3D" id="3.40.50.200">
    <property type="entry name" value="Peptidase S8/S53 domain"/>
    <property type="match status" value="1"/>
</dbReference>
<feature type="chain" id="PRO_5030876306" description="Peptidase S8/S53 domain-containing protein" evidence="6">
    <location>
        <begin position="17"/>
        <end position="796"/>
    </location>
</feature>
<feature type="active site" description="Charge relay system" evidence="5">
    <location>
        <position position="474"/>
    </location>
</feature>
<gene>
    <name evidence="8" type="ORF">ENP86_03545</name>
</gene>
<feature type="active site" description="Charge relay system" evidence="5">
    <location>
        <position position="297"/>
    </location>
</feature>
<dbReference type="PANTHER" id="PTHR43399">
    <property type="entry name" value="SUBTILISIN-RELATED"/>
    <property type="match status" value="1"/>
</dbReference>
<dbReference type="InterPro" id="IPR008979">
    <property type="entry name" value="Galactose-bd-like_sf"/>
</dbReference>
<comment type="similarity">
    <text evidence="1 5">Belongs to the peptidase S8 family.</text>
</comment>
<keyword evidence="2 5" id="KW-0645">Protease</keyword>
<dbReference type="Gene3D" id="2.60.40.4070">
    <property type="match status" value="1"/>
</dbReference>
<dbReference type="InterPro" id="IPR000209">
    <property type="entry name" value="Peptidase_S8/S53_dom"/>
</dbReference>
<dbReference type="PANTHER" id="PTHR43399:SF4">
    <property type="entry name" value="CELL WALL-ASSOCIATED PROTEASE"/>
    <property type="match status" value="1"/>
</dbReference>
<organism evidence="8">
    <name type="scientific">candidate division WOR-3 bacterium</name>
    <dbReference type="NCBI Taxonomy" id="2052148"/>
    <lineage>
        <taxon>Bacteria</taxon>
        <taxon>Bacteria division WOR-3</taxon>
    </lineage>
</organism>
<proteinExistence type="inferred from homology"/>
<dbReference type="GO" id="GO:0006508">
    <property type="term" value="P:proteolysis"/>
    <property type="evidence" value="ECO:0007669"/>
    <property type="project" value="UniProtKB-KW"/>
</dbReference>
<keyword evidence="4 5" id="KW-0720">Serine protease</keyword>
<dbReference type="InterPro" id="IPR051048">
    <property type="entry name" value="Peptidase_S8/S53_subtilisin"/>
</dbReference>
<feature type="active site" description="Charge relay system" evidence="5">
    <location>
        <position position="250"/>
    </location>
</feature>
<evidence type="ECO:0000256" key="2">
    <source>
        <dbReference type="ARBA" id="ARBA00022670"/>
    </source>
</evidence>
<evidence type="ECO:0000313" key="8">
    <source>
        <dbReference type="EMBL" id="HDY58611.1"/>
    </source>
</evidence>
<dbReference type="InterPro" id="IPR022398">
    <property type="entry name" value="Peptidase_S8_His-AS"/>
</dbReference>
<dbReference type="AlphaFoldDB" id="A0A7V0Z4P9"/>
<dbReference type="InterPro" id="IPR034058">
    <property type="entry name" value="TagA/B/C/D_pept_dom"/>
</dbReference>
<keyword evidence="6" id="KW-0732">Signal</keyword>